<reference evidence="2" key="1">
    <citation type="journal article" date="2021" name="PeerJ">
        <title>Extensive microbial diversity within the chicken gut microbiome revealed by metagenomics and culture.</title>
        <authorList>
            <person name="Gilroy R."/>
            <person name="Ravi A."/>
            <person name="Getino M."/>
            <person name="Pursley I."/>
            <person name="Horton D.L."/>
            <person name="Alikhan N.F."/>
            <person name="Baker D."/>
            <person name="Gharbi K."/>
            <person name="Hall N."/>
            <person name="Watson M."/>
            <person name="Adriaenssens E.M."/>
            <person name="Foster-Nyarko E."/>
            <person name="Jarju S."/>
            <person name="Secka A."/>
            <person name="Antonio M."/>
            <person name="Oren A."/>
            <person name="Chaudhuri R.R."/>
            <person name="La Ragione R."/>
            <person name="Hildebrand F."/>
            <person name="Pallen M.J."/>
        </authorList>
    </citation>
    <scope>NUCLEOTIDE SEQUENCE</scope>
    <source>
        <strain evidence="2">Gambia15-2214</strain>
    </source>
</reference>
<keyword evidence="1" id="KW-0472">Membrane</keyword>
<evidence type="ECO:0000313" key="3">
    <source>
        <dbReference type="Proteomes" id="UP000823914"/>
    </source>
</evidence>
<evidence type="ECO:0000256" key="1">
    <source>
        <dbReference type="SAM" id="Phobius"/>
    </source>
</evidence>
<proteinExistence type="predicted"/>
<name>A0A9E2NZN8_9SPIR</name>
<comment type="caution">
    <text evidence="2">The sequence shown here is derived from an EMBL/GenBank/DDBJ whole genome shotgun (WGS) entry which is preliminary data.</text>
</comment>
<gene>
    <name evidence="2" type="ORF">IAA16_06835</name>
</gene>
<sequence>MSYPYNEYRRNPLVLISFILKFILIPIAIFIAFIDIDIVINKKLESSVSQVEQQKTKRSSLLFLADILVITAIIDSFNFYLSHLERKGHKLLKNEVEALRITAWKNKAKKIPEYIIPDNDTQIVKDKIPWNTNEDILSQYAKYSIPVIFLAETDFPTVLKTMTAPKALEFARNSCAQGHWAFTAKNVYAILKDYEAILQCKFQVERSEEKEK</sequence>
<dbReference type="Proteomes" id="UP000823914">
    <property type="component" value="Unassembled WGS sequence"/>
</dbReference>
<evidence type="ECO:0000313" key="2">
    <source>
        <dbReference type="EMBL" id="MBU3850264.1"/>
    </source>
</evidence>
<reference evidence="2" key="2">
    <citation type="submission" date="2021-04" db="EMBL/GenBank/DDBJ databases">
        <authorList>
            <person name="Gilroy R."/>
        </authorList>
    </citation>
    <scope>NUCLEOTIDE SEQUENCE</scope>
    <source>
        <strain evidence="2">Gambia15-2214</strain>
    </source>
</reference>
<keyword evidence="1" id="KW-0812">Transmembrane</keyword>
<accession>A0A9E2NZN8</accession>
<feature type="transmembrane region" description="Helical" evidence="1">
    <location>
        <begin position="12"/>
        <end position="40"/>
    </location>
</feature>
<feature type="transmembrane region" description="Helical" evidence="1">
    <location>
        <begin position="61"/>
        <end position="81"/>
    </location>
</feature>
<protein>
    <submittedName>
        <fullName evidence="2">Uncharacterized protein</fullName>
    </submittedName>
</protein>
<dbReference type="EMBL" id="JAHLFV010000163">
    <property type="protein sequence ID" value="MBU3850264.1"/>
    <property type="molecule type" value="Genomic_DNA"/>
</dbReference>
<keyword evidence="1" id="KW-1133">Transmembrane helix</keyword>
<dbReference type="AlphaFoldDB" id="A0A9E2NZN8"/>
<organism evidence="2 3">
    <name type="scientific">Candidatus Treponema excrementipullorum</name>
    <dbReference type="NCBI Taxonomy" id="2838768"/>
    <lineage>
        <taxon>Bacteria</taxon>
        <taxon>Pseudomonadati</taxon>
        <taxon>Spirochaetota</taxon>
        <taxon>Spirochaetia</taxon>
        <taxon>Spirochaetales</taxon>
        <taxon>Treponemataceae</taxon>
        <taxon>Treponema</taxon>
    </lineage>
</organism>